<evidence type="ECO:0000256" key="1">
    <source>
        <dbReference type="ARBA" id="ARBA00004167"/>
    </source>
</evidence>
<dbReference type="Gene3D" id="1.10.287.110">
    <property type="entry name" value="DnaJ domain"/>
    <property type="match status" value="1"/>
</dbReference>
<feature type="transmembrane region" description="Helical" evidence="6">
    <location>
        <begin position="40"/>
        <end position="68"/>
    </location>
</feature>
<gene>
    <name evidence="8" type="ORF">E2A64_12815</name>
</gene>
<dbReference type="GO" id="GO:0016020">
    <property type="term" value="C:membrane"/>
    <property type="evidence" value="ECO:0007669"/>
    <property type="project" value="UniProtKB-SubCell"/>
</dbReference>
<dbReference type="CDD" id="cd06257">
    <property type="entry name" value="DnaJ"/>
    <property type="match status" value="1"/>
</dbReference>
<dbReference type="PANTHER" id="PTHR12763">
    <property type="match status" value="1"/>
</dbReference>
<sequence length="231" mass="24827">MARLVLIILLLAGASILIAMVVRMKPEKVAHSMRFGGAGLAALLGVLLLVTGKAFLGMPLLAGAAALLRHAFAKLATSRKPGQKSRVYSDALMMELDLDSGDMNGLVLKGEMNGAELNQLDEASLLKLHAELAEWTESRDLLETYLDRRISDWRDRVDPQAGAGLGRAQSSGTMTEEEAYEILGLAPGAGEADIRKAHRSLMKRVHPDTGGSAALAARLNEAKDLLLRRHV</sequence>
<dbReference type="InterPro" id="IPR001623">
    <property type="entry name" value="DnaJ_domain"/>
</dbReference>
<organism evidence="8 9">
    <name type="scientific">Pseudohoeflea suaedae</name>
    <dbReference type="NCBI Taxonomy" id="877384"/>
    <lineage>
        <taxon>Bacteria</taxon>
        <taxon>Pseudomonadati</taxon>
        <taxon>Pseudomonadota</taxon>
        <taxon>Alphaproteobacteria</taxon>
        <taxon>Hyphomicrobiales</taxon>
        <taxon>Rhizobiaceae</taxon>
        <taxon>Pseudohoeflea</taxon>
    </lineage>
</organism>
<comment type="similarity">
    <text evidence="5">Belongs to the TIM14 family.</text>
</comment>
<dbReference type="Pfam" id="PF00226">
    <property type="entry name" value="DnaJ"/>
    <property type="match status" value="1"/>
</dbReference>
<evidence type="ECO:0000256" key="4">
    <source>
        <dbReference type="ARBA" id="ARBA00023136"/>
    </source>
</evidence>
<feature type="domain" description="J" evidence="7">
    <location>
        <begin position="178"/>
        <end position="231"/>
    </location>
</feature>
<accession>A0A4R5PLL1</accession>
<keyword evidence="9" id="KW-1185">Reference proteome</keyword>
<evidence type="ECO:0000256" key="2">
    <source>
        <dbReference type="ARBA" id="ARBA00022692"/>
    </source>
</evidence>
<dbReference type="InterPro" id="IPR036869">
    <property type="entry name" value="J_dom_sf"/>
</dbReference>
<evidence type="ECO:0000256" key="5">
    <source>
        <dbReference type="ARBA" id="ARBA00038105"/>
    </source>
</evidence>
<keyword evidence="2 6" id="KW-0812">Transmembrane</keyword>
<evidence type="ECO:0000259" key="7">
    <source>
        <dbReference type="PROSITE" id="PS50076"/>
    </source>
</evidence>
<name>A0A4R5PLL1_9HYPH</name>
<evidence type="ECO:0000313" key="9">
    <source>
        <dbReference type="Proteomes" id="UP000295131"/>
    </source>
</evidence>
<evidence type="ECO:0000256" key="3">
    <source>
        <dbReference type="ARBA" id="ARBA00022989"/>
    </source>
</evidence>
<protein>
    <submittedName>
        <fullName evidence="8">Molecular chaperone DnaJ</fullName>
    </submittedName>
</protein>
<dbReference type="AlphaFoldDB" id="A0A4R5PLL1"/>
<keyword evidence="4 6" id="KW-0472">Membrane</keyword>
<reference evidence="8 9" key="1">
    <citation type="journal article" date="2013" name="Int. J. Syst. Evol. Microbiol.">
        <title>Hoeflea suaedae sp. nov., an endophytic bacterium isolated from the root of the halophyte Suaeda maritima.</title>
        <authorList>
            <person name="Chung E.J."/>
            <person name="Park J.A."/>
            <person name="Pramanik P."/>
            <person name="Bibi F."/>
            <person name="Jeon C.O."/>
            <person name="Chung Y.R."/>
        </authorList>
    </citation>
    <scope>NUCLEOTIDE SEQUENCE [LARGE SCALE GENOMIC DNA]</scope>
    <source>
        <strain evidence="8 9">YC6898</strain>
    </source>
</reference>
<comment type="caution">
    <text evidence="8">The sequence shown here is derived from an EMBL/GenBank/DDBJ whole genome shotgun (WGS) entry which is preliminary data.</text>
</comment>
<evidence type="ECO:0000313" key="8">
    <source>
        <dbReference type="EMBL" id="TDH36164.1"/>
    </source>
</evidence>
<dbReference type="PROSITE" id="PS50076">
    <property type="entry name" value="DNAJ_2"/>
    <property type="match status" value="1"/>
</dbReference>
<dbReference type="SMART" id="SM00271">
    <property type="entry name" value="DnaJ"/>
    <property type="match status" value="1"/>
</dbReference>
<comment type="subcellular location">
    <subcellularLocation>
        <location evidence="1">Membrane</location>
        <topology evidence="1">Single-pass membrane protein</topology>
    </subcellularLocation>
</comment>
<dbReference type="SUPFAM" id="SSF46565">
    <property type="entry name" value="Chaperone J-domain"/>
    <property type="match status" value="1"/>
</dbReference>
<dbReference type="OrthoDB" id="9811070at2"/>
<dbReference type="PANTHER" id="PTHR12763:SF28">
    <property type="entry name" value="GEO10507P1-RELATED"/>
    <property type="match status" value="1"/>
</dbReference>
<evidence type="ECO:0000256" key="6">
    <source>
        <dbReference type="SAM" id="Phobius"/>
    </source>
</evidence>
<dbReference type="Proteomes" id="UP000295131">
    <property type="component" value="Unassembled WGS sequence"/>
</dbReference>
<proteinExistence type="inferred from homology"/>
<dbReference type="EMBL" id="SMSI01000002">
    <property type="protein sequence ID" value="TDH36164.1"/>
    <property type="molecule type" value="Genomic_DNA"/>
</dbReference>
<keyword evidence="3 6" id="KW-1133">Transmembrane helix</keyword>